<feature type="transmembrane region" description="Helical" evidence="1">
    <location>
        <begin position="253"/>
        <end position="275"/>
    </location>
</feature>
<evidence type="ECO:0000313" key="2">
    <source>
        <dbReference type="EMBL" id="CAA2101535.1"/>
    </source>
</evidence>
<evidence type="ECO:0008006" key="3">
    <source>
        <dbReference type="Google" id="ProtNLM"/>
    </source>
</evidence>
<feature type="transmembrane region" description="Helical" evidence="1">
    <location>
        <begin position="187"/>
        <end position="212"/>
    </location>
</feature>
<feature type="transmembrane region" description="Helical" evidence="1">
    <location>
        <begin position="65"/>
        <end position="87"/>
    </location>
</feature>
<feature type="transmembrane region" description="Helical" evidence="1">
    <location>
        <begin position="334"/>
        <end position="352"/>
    </location>
</feature>
<sequence length="620" mass="67442">MTALALFLLEGAKGLNLWDEGFFWYGVQRVMHGEVPLRDFQAYDPFRYYWSAALMGLWGGDTGMLGLRASGAILQAAGLFCALLVIARDARPDRKLLYLVTASVAMAVWMIPHFKMADMCASILLIGALTMLIEAPTARRYVLTGVCVGFSAIMGRNHGMYGLAAAGATILWLNLHRTQGPAVVRAALLFAAGVALGFLPVVAMLLMIPGFASAYWEGIRFLFEIKATNIGLPVPWPWRANFSGPVVAIVRDVMLGVFFLATLVFGIVALILVVWSRWQRKPVVPAFAASAFLALPYAHYAFSRADFYHLAFGIFPLLVGCFALALAKPGARTRWGVAGALLAASVLTMYGYHAGWECRSSERCVDVEVSASRMRVDPITAKEVDVLRRIARQYAAGGRNFVAAPLWPGAYALLDQKSPVWEIYALFPRPAEFEEVEIARIKAADPGFALIYDLALDGDEQLRFKNSHPLTYRYFAENFQRVPNPLKPELELFVAKGNPGLASKPEFLQKSTEELAKLAAGAARMRILNWGPRSATAGTVPNAQPNGSAGIWVQVADADDIGDVRMTLDGKPASSTGISPAAITAAFAPALFSEGEHEIAIEQLFTGTVIKVGRFSVTPK</sequence>
<feature type="transmembrane region" description="Helical" evidence="1">
    <location>
        <begin position="308"/>
        <end position="327"/>
    </location>
</feature>
<gene>
    <name evidence="2" type="ORF">VVAX_01298</name>
</gene>
<name>A0A679J5P9_VARPD</name>
<protein>
    <recommendedName>
        <fullName evidence="3">Glycosyltransferase RgtA/B/C/D-like domain-containing protein</fullName>
    </recommendedName>
</protein>
<accession>A0A679J5P9</accession>
<proteinExistence type="predicted"/>
<dbReference type="AlphaFoldDB" id="A0A679J5P9"/>
<keyword evidence="1" id="KW-0472">Membrane</keyword>
<feature type="transmembrane region" description="Helical" evidence="1">
    <location>
        <begin position="158"/>
        <end position="175"/>
    </location>
</feature>
<evidence type="ECO:0000256" key="1">
    <source>
        <dbReference type="SAM" id="Phobius"/>
    </source>
</evidence>
<organism evidence="2">
    <name type="scientific">Variovorax paradoxus</name>
    <dbReference type="NCBI Taxonomy" id="34073"/>
    <lineage>
        <taxon>Bacteria</taxon>
        <taxon>Pseudomonadati</taxon>
        <taxon>Pseudomonadota</taxon>
        <taxon>Betaproteobacteria</taxon>
        <taxon>Burkholderiales</taxon>
        <taxon>Comamonadaceae</taxon>
        <taxon>Variovorax</taxon>
    </lineage>
</organism>
<dbReference type="EMBL" id="LR743507">
    <property type="protein sequence ID" value="CAA2101535.1"/>
    <property type="molecule type" value="Genomic_DNA"/>
</dbReference>
<keyword evidence="1" id="KW-1133">Transmembrane helix</keyword>
<feature type="transmembrane region" description="Helical" evidence="1">
    <location>
        <begin position="96"/>
        <end position="114"/>
    </location>
</feature>
<reference evidence="2" key="1">
    <citation type="submission" date="2019-12" db="EMBL/GenBank/DDBJ databases">
        <authorList>
            <person name="Cremers G."/>
        </authorList>
    </citation>
    <scope>NUCLEOTIDE SEQUENCE</scope>
    <source>
        <strain evidence="2">Vvax</strain>
    </source>
</reference>
<keyword evidence="1" id="KW-0812">Transmembrane</keyword>
<feature type="transmembrane region" description="Helical" evidence="1">
    <location>
        <begin position="282"/>
        <end position="302"/>
    </location>
</feature>